<comment type="caution">
    <text evidence="2">The sequence shown here is derived from an EMBL/GenBank/DDBJ whole genome shotgun (WGS) entry which is preliminary data.</text>
</comment>
<proteinExistence type="predicted"/>
<name>A0A2N5VZR6_9BASI</name>
<keyword evidence="3" id="KW-1185">Reference proteome</keyword>
<protein>
    <submittedName>
        <fullName evidence="2">Uncharacterized protein</fullName>
    </submittedName>
</protein>
<dbReference type="EMBL" id="PGCI01000233">
    <property type="protein sequence ID" value="PLW32871.1"/>
    <property type="molecule type" value="Genomic_DNA"/>
</dbReference>
<evidence type="ECO:0000313" key="3">
    <source>
        <dbReference type="Proteomes" id="UP000235388"/>
    </source>
</evidence>
<dbReference type="EMBL" id="PGCJ01000032">
    <property type="protein sequence ID" value="PLW55422.1"/>
    <property type="molecule type" value="Genomic_DNA"/>
</dbReference>
<dbReference type="OrthoDB" id="10628776at2759"/>
<sequence length="128" mass="14582">MQIQQTVGSVKPNWERYQDAWRALQTLAKFQAASLQHPVPHQPDLQFERPHQLDFQFERTTTSYPAWIKTIASLAPDFLSPSSNDLWNCPDIVDFTLLTKSIELEKSGSTEHFIPTTAKSTHSEATLV</sequence>
<evidence type="ECO:0000313" key="2">
    <source>
        <dbReference type="EMBL" id="PLW55422.1"/>
    </source>
</evidence>
<dbReference type="Proteomes" id="UP000235392">
    <property type="component" value="Unassembled WGS sequence"/>
</dbReference>
<gene>
    <name evidence="2" type="ORF">PCANC_07067</name>
    <name evidence="1" type="ORF">PCASD_20860</name>
</gene>
<evidence type="ECO:0000313" key="1">
    <source>
        <dbReference type="EMBL" id="PLW32871.1"/>
    </source>
</evidence>
<accession>A0A2N5VZR6</accession>
<organism evidence="2 3">
    <name type="scientific">Puccinia coronata f. sp. avenae</name>
    <dbReference type="NCBI Taxonomy" id="200324"/>
    <lineage>
        <taxon>Eukaryota</taxon>
        <taxon>Fungi</taxon>
        <taxon>Dikarya</taxon>
        <taxon>Basidiomycota</taxon>
        <taxon>Pucciniomycotina</taxon>
        <taxon>Pucciniomycetes</taxon>
        <taxon>Pucciniales</taxon>
        <taxon>Pucciniaceae</taxon>
        <taxon>Puccinia</taxon>
    </lineage>
</organism>
<dbReference type="Proteomes" id="UP000235388">
    <property type="component" value="Unassembled WGS sequence"/>
</dbReference>
<dbReference type="AlphaFoldDB" id="A0A2N5VZR6"/>
<evidence type="ECO:0000313" key="4">
    <source>
        <dbReference type="Proteomes" id="UP000235392"/>
    </source>
</evidence>
<reference evidence="3 4" key="1">
    <citation type="submission" date="2017-11" db="EMBL/GenBank/DDBJ databases">
        <title>De novo assembly and phasing of dikaryotic genomes from two isolates of Puccinia coronata f. sp. avenae, the causal agent of oat crown rust.</title>
        <authorList>
            <person name="Miller M.E."/>
            <person name="Zhang Y."/>
            <person name="Omidvar V."/>
            <person name="Sperschneider J."/>
            <person name="Schwessinger B."/>
            <person name="Raley C."/>
            <person name="Palmer J.M."/>
            <person name="Garnica D."/>
            <person name="Upadhyaya N."/>
            <person name="Rathjen J."/>
            <person name="Taylor J.M."/>
            <person name="Park R.F."/>
            <person name="Dodds P.N."/>
            <person name="Hirsch C.D."/>
            <person name="Kianian S.F."/>
            <person name="Figueroa M."/>
        </authorList>
    </citation>
    <scope>NUCLEOTIDE SEQUENCE [LARGE SCALE GENOMIC DNA]</scope>
    <source>
        <strain evidence="2">12NC29</strain>
        <strain evidence="1">12SD80</strain>
    </source>
</reference>